<evidence type="ECO:0000259" key="1">
    <source>
        <dbReference type="PROSITE" id="PS51160"/>
    </source>
</evidence>
<dbReference type="EMBL" id="BARV01029314">
    <property type="protein sequence ID" value="GAI43525.1"/>
    <property type="molecule type" value="Genomic_DNA"/>
</dbReference>
<dbReference type="InterPro" id="IPR011125">
    <property type="entry name" value="Znf_HypF"/>
</dbReference>
<reference evidence="3" key="1">
    <citation type="journal article" date="2014" name="Front. Microbiol.">
        <title>High frequency of phylogenetically diverse reductive dehalogenase-homologous genes in deep subseafloor sedimentary metagenomes.</title>
        <authorList>
            <person name="Kawai M."/>
            <person name="Futagami T."/>
            <person name="Toyoda A."/>
            <person name="Takaki Y."/>
            <person name="Nishi S."/>
            <person name="Hori S."/>
            <person name="Arai W."/>
            <person name="Tsubouchi T."/>
            <person name="Morono Y."/>
            <person name="Uchiyama I."/>
            <person name="Ito T."/>
            <person name="Fujiyama A."/>
            <person name="Inagaki F."/>
            <person name="Takami H."/>
        </authorList>
    </citation>
    <scope>NUCLEOTIDE SEQUENCE</scope>
    <source>
        <strain evidence="3">Expedition CK06-06</strain>
    </source>
</reference>
<evidence type="ECO:0008006" key="4">
    <source>
        <dbReference type="Google" id="ProtNLM"/>
    </source>
</evidence>
<dbReference type="Gene3D" id="3.90.870.50">
    <property type="match status" value="1"/>
</dbReference>
<feature type="domain" description="YrdC-like" evidence="2">
    <location>
        <begin position="147"/>
        <end position="258"/>
    </location>
</feature>
<name>X1PXF2_9ZZZZ</name>
<feature type="non-terminal residue" evidence="3">
    <location>
        <position position="258"/>
    </location>
</feature>
<dbReference type="PANTHER" id="PTHR42959:SF1">
    <property type="entry name" value="CARBAMOYLTRANSFERASE HYPF"/>
    <property type="match status" value="1"/>
</dbReference>
<dbReference type="GO" id="GO:0051604">
    <property type="term" value="P:protein maturation"/>
    <property type="evidence" value="ECO:0007669"/>
    <property type="project" value="TreeGrafter"/>
</dbReference>
<evidence type="ECO:0000259" key="2">
    <source>
        <dbReference type="PROSITE" id="PS51163"/>
    </source>
</evidence>
<dbReference type="InterPro" id="IPR051060">
    <property type="entry name" value="Carbamoyltrans_HypF-like"/>
</dbReference>
<dbReference type="Pfam" id="PF07503">
    <property type="entry name" value="zf-HYPF"/>
    <property type="match status" value="2"/>
</dbReference>
<organism evidence="3">
    <name type="scientific">marine sediment metagenome</name>
    <dbReference type="NCBI Taxonomy" id="412755"/>
    <lineage>
        <taxon>unclassified sequences</taxon>
        <taxon>metagenomes</taxon>
        <taxon>ecological metagenomes</taxon>
    </lineage>
</organism>
<evidence type="ECO:0000313" key="3">
    <source>
        <dbReference type="EMBL" id="GAI43525.1"/>
    </source>
</evidence>
<dbReference type="GO" id="GO:0008270">
    <property type="term" value="F:zinc ion binding"/>
    <property type="evidence" value="ECO:0007669"/>
    <property type="project" value="InterPro"/>
</dbReference>
<comment type="caution">
    <text evidence="3">The sequence shown here is derived from an EMBL/GenBank/DDBJ whole genome shotgun (WGS) entry which is preliminary data.</text>
</comment>
<dbReference type="GO" id="GO:0003725">
    <property type="term" value="F:double-stranded RNA binding"/>
    <property type="evidence" value="ECO:0007669"/>
    <property type="project" value="InterPro"/>
</dbReference>
<dbReference type="PANTHER" id="PTHR42959">
    <property type="entry name" value="CARBAMOYLTRANSFERASE"/>
    <property type="match status" value="1"/>
</dbReference>
<dbReference type="Pfam" id="PF01300">
    <property type="entry name" value="Sua5_yciO_yrdC"/>
    <property type="match status" value="1"/>
</dbReference>
<dbReference type="InterPro" id="IPR017945">
    <property type="entry name" value="DHBP_synth_RibB-like_a/b_dom"/>
</dbReference>
<dbReference type="SUPFAM" id="SSF55821">
    <property type="entry name" value="YrdC/RibB"/>
    <property type="match status" value="1"/>
</dbReference>
<feature type="non-terminal residue" evidence="3">
    <location>
        <position position="1"/>
    </location>
</feature>
<dbReference type="PROSITE" id="PS51163">
    <property type="entry name" value="YRDC"/>
    <property type="match status" value="1"/>
</dbReference>
<dbReference type="InterPro" id="IPR006070">
    <property type="entry name" value="Sua5-like_dom"/>
</dbReference>
<protein>
    <recommendedName>
        <fullName evidence="4">YrdC-like domain-containing protein</fullName>
    </recommendedName>
</protein>
<feature type="domain" description="Acylphosphatase-like" evidence="1">
    <location>
        <begin position="1"/>
        <end position="38"/>
    </location>
</feature>
<proteinExistence type="predicted"/>
<dbReference type="PROSITE" id="PS51160">
    <property type="entry name" value="ACYLPHOSPHATASE_3"/>
    <property type="match status" value="1"/>
</dbReference>
<accession>X1PXF2</accession>
<dbReference type="GO" id="GO:0016743">
    <property type="term" value="F:carboxyl- or carbamoyltransferase activity"/>
    <property type="evidence" value="ECO:0007669"/>
    <property type="project" value="TreeGrafter"/>
</dbReference>
<dbReference type="AlphaFoldDB" id="X1PXF2"/>
<dbReference type="InterPro" id="IPR001792">
    <property type="entry name" value="Acylphosphatase-like_dom"/>
</dbReference>
<sequence>DVDRFIELIKKQLPSIARVTDIIVEPDDRTFNDFQILHSRKGERHSLIPVDISICDACLNELFDSSDRRYHFPFTNCTVCGARFSLIKKVPYDRERTSMNEFHLCETCKKEYREPLNRRYHAQTISCPSCGPKYTLYDKNQRDLGEKDAIKRFAEHIDDGKIGIIKSWGGMHICCRLDEIKRFREWYGRPQKSFAVMIKDIEAAERYGDITENERKLMLSKSKPIVLVKKKKAEQVAPGLNTLGLYLPYTGLHHLLFF</sequence>
<gene>
    <name evidence="3" type="ORF">S06H3_46764</name>
</gene>